<evidence type="ECO:0000313" key="2">
    <source>
        <dbReference type="EMBL" id="AQX35186.1"/>
    </source>
</evidence>
<proteinExistence type="predicted"/>
<feature type="transmembrane region" description="Helical" evidence="1">
    <location>
        <begin position="37"/>
        <end position="57"/>
    </location>
</feature>
<dbReference type="EMBL" id="KX786187">
    <property type="protein sequence ID" value="AQX35186.1"/>
    <property type="molecule type" value="Genomic_DNA"/>
</dbReference>
<sequence>MPSTKKNDAYARWLIEQANRKEKEEISCSLGRLKITLFNVVVIGLLSAILILAIMHVPS</sequence>
<keyword evidence="2" id="KW-0614">Plasmid</keyword>
<evidence type="ECO:0000256" key="1">
    <source>
        <dbReference type="SAM" id="Phobius"/>
    </source>
</evidence>
<geneLocation type="plasmid" evidence="2">
    <name>pIMI-6</name>
</geneLocation>
<protein>
    <submittedName>
        <fullName evidence="2">Uncharacterized protein</fullName>
    </submittedName>
</protein>
<keyword evidence="1" id="KW-1133">Transmembrane helix</keyword>
<keyword evidence="1" id="KW-0812">Transmembrane</keyword>
<dbReference type="AlphaFoldDB" id="A0A1S6XXV5"/>
<gene>
    <name evidence="2" type="ORF">PIMI6_00435</name>
</gene>
<accession>A0A1S6XXV5</accession>
<organism evidence="2">
    <name type="scientific">Enterobacter cloacae</name>
    <dbReference type="NCBI Taxonomy" id="550"/>
    <lineage>
        <taxon>Bacteria</taxon>
        <taxon>Pseudomonadati</taxon>
        <taxon>Pseudomonadota</taxon>
        <taxon>Gammaproteobacteria</taxon>
        <taxon>Enterobacterales</taxon>
        <taxon>Enterobacteriaceae</taxon>
        <taxon>Enterobacter</taxon>
        <taxon>Enterobacter cloacae complex</taxon>
    </lineage>
</organism>
<reference evidence="2" key="1">
    <citation type="journal article" date="2017" name="Antimicrob. Agents Chemother.">
        <title>Enterobacter cloacae Complex Isolates Harboring blaNMC-A or blaIMI-Type Class A Carbapenemase Genes on Novel Chromosomal Integrative Elements and Plasmids.</title>
        <authorList>
            <person name="Boyd D.A."/>
            <person name="Mataseje L.F."/>
            <person name="Davidson R."/>
            <person name="Delport J.A."/>
            <person name="Fuller J."/>
            <person name="Hoang L."/>
            <person name="Lefebvre B."/>
            <person name="Levett P.N."/>
            <person name="Roscoe D.L."/>
            <person name="Willey B.M."/>
            <person name="Mulvey M.R."/>
        </authorList>
    </citation>
    <scope>NUCLEOTIDE SEQUENCE</scope>
    <source>
        <strain evidence="2">N14-0444</strain>
        <plasmid evidence="2">pIMI-6</plasmid>
    </source>
</reference>
<keyword evidence="1" id="KW-0472">Membrane</keyword>
<name>A0A1S6XXV5_ENTCL</name>